<reference evidence="1 2" key="1">
    <citation type="journal article" date="2021" name="Hortic Res">
        <title>High-quality reference genome and annotation aids understanding of berry development for evergreen blueberry (Vaccinium darrowii).</title>
        <authorList>
            <person name="Yu J."/>
            <person name="Hulse-Kemp A.M."/>
            <person name="Babiker E."/>
            <person name="Staton M."/>
        </authorList>
    </citation>
    <scope>NUCLEOTIDE SEQUENCE [LARGE SCALE GENOMIC DNA]</scope>
    <source>
        <strain evidence="2">cv. NJ 8807/NJ 8810</strain>
        <tissue evidence="1">Young leaf</tissue>
    </source>
</reference>
<evidence type="ECO:0000313" key="2">
    <source>
        <dbReference type="Proteomes" id="UP000828048"/>
    </source>
</evidence>
<dbReference type="Proteomes" id="UP000828048">
    <property type="component" value="Chromosome 1"/>
</dbReference>
<organism evidence="1 2">
    <name type="scientific">Vaccinium darrowii</name>
    <dbReference type="NCBI Taxonomy" id="229202"/>
    <lineage>
        <taxon>Eukaryota</taxon>
        <taxon>Viridiplantae</taxon>
        <taxon>Streptophyta</taxon>
        <taxon>Embryophyta</taxon>
        <taxon>Tracheophyta</taxon>
        <taxon>Spermatophyta</taxon>
        <taxon>Magnoliopsida</taxon>
        <taxon>eudicotyledons</taxon>
        <taxon>Gunneridae</taxon>
        <taxon>Pentapetalae</taxon>
        <taxon>asterids</taxon>
        <taxon>Ericales</taxon>
        <taxon>Ericaceae</taxon>
        <taxon>Vaccinioideae</taxon>
        <taxon>Vaccinieae</taxon>
        <taxon>Vaccinium</taxon>
    </lineage>
</organism>
<accession>A0ACB7XM57</accession>
<protein>
    <submittedName>
        <fullName evidence="1">Uncharacterized protein</fullName>
    </submittedName>
</protein>
<proteinExistence type="predicted"/>
<evidence type="ECO:0000313" key="1">
    <source>
        <dbReference type="EMBL" id="KAH7842026.1"/>
    </source>
</evidence>
<comment type="caution">
    <text evidence="1">The sequence shown here is derived from an EMBL/GenBank/DDBJ whole genome shotgun (WGS) entry which is preliminary data.</text>
</comment>
<name>A0ACB7XM57_9ERIC</name>
<keyword evidence="2" id="KW-1185">Reference proteome</keyword>
<sequence>MNGTNLWADKTISVHATGLCFRLSRQHGYEASQDVFQRFKDKSGNFMESLCEDTKGLLSLYEASYLSFERENLMEEAKVFTTKHLKSIKGKIVDRDLVEQINHALEMPLHHRMLRLEARWYIEAYGKRKDANHLLLEMAKLDFNMVQSLYQGELKDMSRWWEDLGLGKNLTFSRDILMECFFWNVGIVFEPKFRDCRKCLTKLAALIATIDDVYDVYGYLDELQLFTAAVDRFVKIPHKFEKKPCLGWDKAMGCKLKAVDTLPDYMKLCFLALYNTTNEMAYDILKQKGVNIIPYLTRAWADLCKAFLVEAKWCSNKGTPAFKAYLENGVVSASGVLILVHAYLLTETISTKEALKCLEKEYHPLMECSSLIFRLSNDLGTSKAELERGESTNSIFCYMHETGVSEQEARKHISNLIEETWKKMNEERVTADSPFENSFIETTANLARICQCTYENLDGHGALDNQVKNLILSVIIDPIMLVQRE</sequence>
<gene>
    <name evidence="1" type="ORF">Vadar_000631</name>
</gene>
<dbReference type="EMBL" id="CM037151">
    <property type="protein sequence ID" value="KAH7842026.1"/>
    <property type="molecule type" value="Genomic_DNA"/>
</dbReference>